<keyword evidence="1" id="KW-0547">Nucleotide-binding</keyword>
<evidence type="ECO:0000256" key="2">
    <source>
        <dbReference type="ARBA" id="ARBA00022840"/>
    </source>
</evidence>
<keyword evidence="2" id="KW-0067">ATP-binding</keyword>
<dbReference type="Gene3D" id="3.40.50.300">
    <property type="entry name" value="P-loop containing nucleotide triphosphate hydrolases"/>
    <property type="match status" value="1"/>
</dbReference>
<name>A0A6P8HCU4_ACTTE</name>
<dbReference type="RefSeq" id="XP_031554254.1">
    <property type="nucleotide sequence ID" value="XM_031698394.1"/>
</dbReference>
<reference evidence="4" key="1">
    <citation type="submission" date="2025-08" db="UniProtKB">
        <authorList>
            <consortium name="RefSeq"/>
        </authorList>
    </citation>
    <scope>IDENTIFICATION</scope>
    <source>
        <tissue evidence="4">Tentacle</tissue>
    </source>
</reference>
<proteinExistence type="predicted"/>
<dbReference type="GO" id="GO:0016301">
    <property type="term" value="F:kinase activity"/>
    <property type="evidence" value="ECO:0007669"/>
    <property type="project" value="TreeGrafter"/>
</dbReference>
<dbReference type="InterPro" id="IPR013641">
    <property type="entry name" value="KTI12/PSTK"/>
</dbReference>
<dbReference type="SUPFAM" id="SSF52540">
    <property type="entry name" value="P-loop containing nucleoside triphosphate hydrolases"/>
    <property type="match status" value="1"/>
</dbReference>
<organism evidence="3 4">
    <name type="scientific">Actinia tenebrosa</name>
    <name type="common">Australian red waratah sea anemone</name>
    <dbReference type="NCBI Taxonomy" id="6105"/>
    <lineage>
        <taxon>Eukaryota</taxon>
        <taxon>Metazoa</taxon>
        <taxon>Cnidaria</taxon>
        <taxon>Anthozoa</taxon>
        <taxon>Hexacorallia</taxon>
        <taxon>Actiniaria</taxon>
        <taxon>Actiniidae</taxon>
        <taxon>Actinia</taxon>
    </lineage>
</organism>
<dbReference type="KEGG" id="aten:116291250"/>
<dbReference type="InterPro" id="IPR027417">
    <property type="entry name" value="P-loop_NTPase"/>
</dbReference>
<dbReference type="PANTHER" id="PTHR20873">
    <property type="entry name" value="L-SERYL-TRNA(SEC) KINASE"/>
    <property type="match status" value="1"/>
</dbReference>
<accession>A0A6P8HCU4</accession>
<dbReference type="FunCoup" id="A0A6P8HCU4">
    <property type="interactions" value="229"/>
</dbReference>
<sequence>MADNQKNINPVLMILCGIPASGKTHLANSMKKWSRRCKEDKVHVLHICYDELIPVNLDLQTSSLNDQKEDLEFDDLHSSASISAWKHYRKLIIQCVERIAQQIQDITFDLNEENDVVKNTFELPSFQDFWKTFYEQTARKDMSCACLSSQKWIHTAHILLVDDNMYYRSMRHEYFLLARKYGLGYMQVFIECPVNTALDRNSQRGNPIDRNTIVTMATKLEPPSPDKYPWEEYSMVLDANDDGTNSYLTRLLSLMAEAALNPVQPLPEENKEEKEEARAANLTSMMHQADQTLRKVITDKMAKAKGDGFTKQEMRSLAEELNLRRKTFLDKLKTEESLFQPLDNNVGQKSVKPI</sequence>
<dbReference type="GO" id="GO:0005524">
    <property type="term" value="F:ATP binding"/>
    <property type="evidence" value="ECO:0007669"/>
    <property type="project" value="UniProtKB-KW"/>
</dbReference>
<gene>
    <name evidence="4" type="primary">LOC116291250</name>
</gene>
<dbReference type="PANTHER" id="PTHR20873:SF0">
    <property type="entry name" value="L-SERYL-TRNA(SEC) KINASE"/>
    <property type="match status" value="1"/>
</dbReference>
<evidence type="ECO:0000313" key="3">
    <source>
        <dbReference type="Proteomes" id="UP000515163"/>
    </source>
</evidence>
<dbReference type="Proteomes" id="UP000515163">
    <property type="component" value="Unplaced"/>
</dbReference>
<evidence type="ECO:0000256" key="1">
    <source>
        <dbReference type="ARBA" id="ARBA00022741"/>
    </source>
</evidence>
<keyword evidence="3" id="KW-1185">Reference proteome</keyword>
<dbReference type="InParanoid" id="A0A6P8HCU4"/>
<protein>
    <submittedName>
        <fullName evidence="4">L-seryl-tRNA(Sec) kinase-like</fullName>
    </submittedName>
</protein>
<dbReference type="Pfam" id="PF08433">
    <property type="entry name" value="KTI12"/>
    <property type="match status" value="1"/>
</dbReference>
<dbReference type="GO" id="GO:0000049">
    <property type="term" value="F:tRNA binding"/>
    <property type="evidence" value="ECO:0007669"/>
    <property type="project" value="TreeGrafter"/>
</dbReference>
<dbReference type="InterPro" id="IPR052648">
    <property type="entry name" value="Ser-tRNA(Sec)_kinase"/>
</dbReference>
<dbReference type="GeneID" id="116291250"/>
<dbReference type="AlphaFoldDB" id="A0A6P8HCU4"/>
<evidence type="ECO:0000313" key="4">
    <source>
        <dbReference type="RefSeq" id="XP_031554254.1"/>
    </source>
</evidence>
<dbReference type="OrthoDB" id="9972657at2759"/>